<dbReference type="GO" id="GO:0009272">
    <property type="term" value="P:fungal-type cell wall biogenesis"/>
    <property type="evidence" value="ECO:0007669"/>
    <property type="project" value="TreeGrafter"/>
</dbReference>
<dbReference type="EC" id="3.2.1.101" evidence="3"/>
<keyword evidence="10" id="KW-1185">Reference proteome</keyword>
<dbReference type="PANTHER" id="PTHR12145">
    <property type="entry name" value="MANNAN ENDO-1,6-ALPHA-MANNOSIDASE DCW1"/>
    <property type="match status" value="1"/>
</dbReference>
<protein>
    <recommendedName>
        <fullName evidence="3">mannan endo-1,6-alpha-mannosidase</fullName>
        <ecNumber evidence="3">3.2.1.101</ecNumber>
    </recommendedName>
</protein>
<name>A0A9N9KJU2_9HELO</name>
<dbReference type="EMBL" id="CAJVRL010000001">
    <property type="protein sequence ID" value="CAG8948925.1"/>
    <property type="molecule type" value="Genomic_DNA"/>
</dbReference>
<dbReference type="AlphaFoldDB" id="A0A9N9KJU2"/>
<dbReference type="InterPro" id="IPR005198">
    <property type="entry name" value="Glyco_hydro_76"/>
</dbReference>
<comment type="catalytic activity">
    <reaction evidence="1">
        <text>Random hydrolysis of (1-&gt;6)-alpha-D-mannosidic linkages in unbranched (1-&gt;6)-mannans.</text>
        <dbReference type="EC" id="3.2.1.101"/>
    </reaction>
</comment>
<sequence>MRFTTTLAYLGVLSSGTYAIDLDVTNAAIWALASLSAAEANLSGNQDAPGWESLAITAFNELARDWDEKSCGGGLRWQISPFNEGYYYKSALTTGYFFQLSSRLAKFRGNATYSDWAIKSYQWSNGSGLIVNYNVFQGTSVRDCEEIDHNQWSDNAGTYIIGAAYMYNVTDGSSIWKSTLDGLLNKTLTTFFPDGIAKELCEATGCPDSQHIAKGIWIRNLVDTMSVAPYISSVILPVVRTTAVAAGKAYDEKRYAFK</sequence>
<evidence type="ECO:0000256" key="4">
    <source>
        <dbReference type="ARBA" id="ARBA00022729"/>
    </source>
</evidence>
<feature type="chain" id="PRO_5040130810" description="mannan endo-1,6-alpha-mannosidase" evidence="8">
    <location>
        <begin position="20"/>
        <end position="258"/>
    </location>
</feature>
<dbReference type="OrthoDB" id="9984024at2759"/>
<evidence type="ECO:0000256" key="8">
    <source>
        <dbReference type="SAM" id="SignalP"/>
    </source>
</evidence>
<evidence type="ECO:0000256" key="1">
    <source>
        <dbReference type="ARBA" id="ARBA00001452"/>
    </source>
</evidence>
<dbReference type="InterPro" id="IPR014480">
    <property type="entry name" value="Mannan-1_6-alpha_mannosidase"/>
</dbReference>
<evidence type="ECO:0000256" key="7">
    <source>
        <dbReference type="ARBA" id="ARBA00023295"/>
    </source>
</evidence>
<comment type="caution">
    <text evidence="9">The sequence shown here is derived from an EMBL/GenBank/DDBJ whole genome shotgun (WGS) entry which is preliminary data.</text>
</comment>
<keyword evidence="7" id="KW-0326">Glycosidase</keyword>
<evidence type="ECO:0000313" key="9">
    <source>
        <dbReference type="EMBL" id="CAG8948925.1"/>
    </source>
</evidence>
<organism evidence="9 10">
    <name type="scientific">Hymenoscyphus fraxineus</name>
    <dbReference type="NCBI Taxonomy" id="746836"/>
    <lineage>
        <taxon>Eukaryota</taxon>
        <taxon>Fungi</taxon>
        <taxon>Dikarya</taxon>
        <taxon>Ascomycota</taxon>
        <taxon>Pezizomycotina</taxon>
        <taxon>Leotiomycetes</taxon>
        <taxon>Helotiales</taxon>
        <taxon>Helotiaceae</taxon>
        <taxon>Hymenoscyphus</taxon>
    </lineage>
</organism>
<dbReference type="GO" id="GO:0008496">
    <property type="term" value="F:mannan endo-1,6-alpha-mannosidase activity"/>
    <property type="evidence" value="ECO:0007669"/>
    <property type="project" value="UniProtKB-EC"/>
</dbReference>
<keyword evidence="5" id="KW-0378">Hydrolase</keyword>
<keyword evidence="6" id="KW-0325">Glycoprotein</keyword>
<dbReference type="SUPFAM" id="SSF48208">
    <property type="entry name" value="Six-hairpin glycosidases"/>
    <property type="match status" value="1"/>
</dbReference>
<dbReference type="Gene3D" id="1.50.10.20">
    <property type="match status" value="1"/>
</dbReference>
<evidence type="ECO:0000256" key="6">
    <source>
        <dbReference type="ARBA" id="ARBA00023180"/>
    </source>
</evidence>
<evidence type="ECO:0000313" key="10">
    <source>
        <dbReference type="Proteomes" id="UP000696280"/>
    </source>
</evidence>
<evidence type="ECO:0000256" key="3">
    <source>
        <dbReference type="ARBA" id="ARBA00012350"/>
    </source>
</evidence>
<dbReference type="Proteomes" id="UP000696280">
    <property type="component" value="Unassembled WGS sequence"/>
</dbReference>
<dbReference type="InterPro" id="IPR008928">
    <property type="entry name" value="6-hairpin_glycosidase_sf"/>
</dbReference>
<proteinExistence type="inferred from homology"/>
<keyword evidence="4 8" id="KW-0732">Signal</keyword>
<dbReference type="Pfam" id="PF03663">
    <property type="entry name" value="Glyco_hydro_76"/>
    <property type="match status" value="1"/>
</dbReference>
<dbReference type="PANTHER" id="PTHR12145:SF41">
    <property type="entry name" value="MANNAN ENDO-1,6-ALPHA-MANNOSIDASE"/>
    <property type="match status" value="1"/>
</dbReference>
<dbReference type="GO" id="GO:0016052">
    <property type="term" value="P:carbohydrate catabolic process"/>
    <property type="evidence" value="ECO:0007669"/>
    <property type="project" value="InterPro"/>
</dbReference>
<evidence type="ECO:0000256" key="2">
    <source>
        <dbReference type="ARBA" id="ARBA00009699"/>
    </source>
</evidence>
<evidence type="ECO:0000256" key="5">
    <source>
        <dbReference type="ARBA" id="ARBA00022801"/>
    </source>
</evidence>
<feature type="signal peptide" evidence="8">
    <location>
        <begin position="1"/>
        <end position="19"/>
    </location>
</feature>
<accession>A0A9N9KJU2</accession>
<comment type="similarity">
    <text evidence="2">Belongs to the glycosyl hydrolase 76 family.</text>
</comment>
<reference evidence="9" key="1">
    <citation type="submission" date="2021-07" db="EMBL/GenBank/DDBJ databases">
        <authorList>
            <person name="Durling M."/>
        </authorList>
    </citation>
    <scope>NUCLEOTIDE SEQUENCE</scope>
</reference>
<gene>
    <name evidence="9" type="ORF">HYFRA_00002052</name>
</gene>